<keyword evidence="9 14" id="KW-0560">Oxidoreductase</keyword>
<feature type="topological domain" description="Periplasmic" evidence="14">
    <location>
        <begin position="40"/>
        <end position="57"/>
    </location>
</feature>
<evidence type="ECO:0000256" key="12">
    <source>
        <dbReference type="ARBA" id="ARBA00023186"/>
    </source>
</evidence>
<dbReference type="RefSeq" id="WP_144045784.1">
    <property type="nucleotide sequence ID" value="NZ_CP041614.1"/>
</dbReference>
<dbReference type="Pfam" id="PF02600">
    <property type="entry name" value="DsbB"/>
    <property type="match status" value="1"/>
</dbReference>
<dbReference type="EMBL" id="CP041614">
    <property type="protein sequence ID" value="QDO83407.1"/>
    <property type="molecule type" value="Genomic_DNA"/>
</dbReference>
<evidence type="ECO:0000256" key="6">
    <source>
        <dbReference type="ARBA" id="ARBA00022692"/>
    </source>
</evidence>
<dbReference type="PANTHER" id="PTHR36570:SF2">
    <property type="entry name" value="DISULFIDE BOND FORMATION PROTEIN B"/>
    <property type="match status" value="1"/>
</dbReference>
<feature type="disulfide bond" description="Redox-active" evidence="14">
    <location>
        <begin position="113"/>
        <end position="139"/>
    </location>
</feature>
<evidence type="ECO:0000256" key="8">
    <source>
        <dbReference type="ARBA" id="ARBA00022989"/>
    </source>
</evidence>
<comment type="caution">
    <text evidence="14">Lacks conserved residue(s) required for the propagation of feature annotation.</text>
</comment>
<dbReference type="Proteomes" id="UP000315947">
    <property type="component" value="Chromosome"/>
</dbReference>
<protein>
    <recommendedName>
        <fullName evidence="14">Disulfide bond formation protein B</fullName>
    </recommendedName>
    <alternativeName>
        <fullName evidence="14">Disulfide oxidoreductase</fullName>
    </alternativeName>
</protein>
<comment type="subcellular location">
    <subcellularLocation>
        <location evidence="1">Cell inner membrane</location>
        <topology evidence="1">Multi-pass membrane protein</topology>
    </subcellularLocation>
    <subcellularLocation>
        <location evidence="14">Cell membrane</location>
        <topology evidence="14">Multi-pass membrane protein</topology>
    </subcellularLocation>
</comment>
<sequence>MRNLSFCSIFHCFKDFAHSKLAWGILAGSALWLETSALFFQHVMDMAPCLMCVYLRLATFCLLIAGLIGFYGHRNRFMRFTAVSIWGMSAFQGLSVALELLDMQTNPSPFAVCSFVPNFPAWMPLHEWLPSMFLPVGSCYEIPIYILGLSMAEWMVVAFCVYAVLCIAFFIPALSRTVEK</sequence>
<accession>A0ABX5WYX3</accession>
<dbReference type="InterPro" id="IPR022920">
    <property type="entry name" value="Disulphide_bond_form_DsbB"/>
</dbReference>
<dbReference type="InterPro" id="IPR003752">
    <property type="entry name" value="DiS_bond_form_DsbB/BdbC"/>
</dbReference>
<dbReference type="SUPFAM" id="SSF158442">
    <property type="entry name" value="DsbB-like"/>
    <property type="match status" value="1"/>
</dbReference>
<evidence type="ECO:0000256" key="7">
    <source>
        <dbReference type="ARBA" id="ARBA00022982"/>
    </source>
</evidence>
<keyword evidence="10 14" id="KW-0472">Membrane</keyword>
<comment type="function">
    <text evidence="14">Required for disulfide bond formation in some periplasmic proteins. Acts by oxidizing the DsbA protein.</text>
</comment>
<organism evidence="16 17">
    <name type="scientific">Shewanella psychropiezotolerans</name>
    <dbReference type="NCBI Taxonomy" id="2593655"/>
    <lineage>
        <taxon>Bacteria</taxon>
        <taxon>Pseudomonadati</taxon>
        <taxon>Pseudomonadota</taxon>
        <taxon>Gammaproteobacteria</taxon>
        <taxon>Alteromonadales</taxon>
        <taxon>Shewanellaceae</taxon>
        <taxon>Shewanella</taxon>
    </lineage>
</organism>
<evidence type="ECO:0000256" key="2">
    <source>
        <dbReference type="ARBA" id="ARBA00008823"/>
    </source>
</evidence>
<keyword evidence="8 14" id="KW-1133">Transmembrane helix</keyword>
<dbReference type="PANTHER" id="PTHR36570">
    <property type="entry name" value="DISULFIDE BOND FORMATION PROTEIN B"/>
    <property type="match status" value="1"/>
</dbReference>
<dbReference type="InterPro" id="IPR050183">
    <property type="entry name" value="DsbB"/>
</dbReference>
<gene>
    <name evidence="14 16" type="primary">dsbB</name>
    <name evidence="16" type="ORF">FM037_09425</name>
</gene>
<evidence type="ECO:0000256" key="3">
    <source>
        <dbReference type="ARBA" id="ARBA00022448"/>
    </source>
</evidence>
<dbReference type="NCBIfam" id="NF002485">
    <property type="entry name" value="PRK01749.1"/>
    <property type="match status" value="1"/>
</dbReference>
<dbReference type="InterPro" id="IPR023380">
    <property type="entry name" value="DsbB-like_sf"/>
</dbReference>
<feature type="transmembrane region" description="Helical" evidence="15">
    <location>
        <begin position="154"/>
        <end position="174"/>
    </location>
</feature>
<keyword evidence="4 14" id="KW-1003">Cell membrane</keyword>
<keyword evidence="11 14" id="KW-1015">Disulfide bond</keyword>
<proteinExistence type="inferred from homology"/>
<keyword evidence="17" id="KW-1185">Reference proteome</keyword>
<keyword evidence="6 14" id="KW-0812">Transmembrane</keyword>
<evidence type="ECO:0000256" key="5">
    <source>
        <dbReference type="ARBA" id="ARBA00022519"/>
    </source>
</evidence>
<evidence type="ECO:0000256" key="14">
    <source>
        <dbReference type="HAMAP-Rule" id="MF_00286"/>
    </source>
</evidence>
<name>A0ABX5WYX3_9GAMM</name>
<evidence type="ECO:0000256" key="11">
    <source>
        <dbReference type="ARBA" id="ARBA00023157"/>
    </source>
</evidence>
<feature type="topological domain" description="Periplasmic" evidence="14">
    <location>
        <begin position="99"/>
        <end position="153"/>
    </location>
</feature>
<evidence type="ECO:0000256" key="10">
    <source>
        <dbReference type="ARBA" id="ARBA00023136"/>
    </source>
</evidence>
<dbReference type="HAMAP" id="MF_00286">
    <property type="entry name" value="DsbB"/>
    <property type="match status" value="1"/>
</dbReference>
<feature type="disulfide bond" description="Redox-active" evidence="14">
    <location>
        <begin position="49"/>
        <end position="52"/>
    </location>
</feature>
<keyword evidence="5" id="KW-0997">Cell inner membrane</keyword>
<keyword evidence="3 14" id="KW-0813">Transport</keyword>
<reference evidence="16 17" key="1">
    <citation type="submission" date="2019-07" db="EMBL/GenBank/DDBJ databases">
        <title>Shewanella sp. YLB-06 whole genomic sequence.</title>
        <authorList>
            <person name="Yu L."/>
        </authorList>
    </citation>
    <scope>NUCLEOTIDE SEQUENCE [LARGE SCALE GENOMIC DNA]</scope>
    <source>
        <strain evidence="16 17">YLB-06</strain>
    </source>
</reference>
<feature type="transmembrane region" description="Helical" evidence="15">
    <location>
        <begin position="53"/>
        <end position="71"/>
    </location>
</feature>
<feature type="topological domain" description="Cytoplasmic" evidence="14">
    <location>
        <begin position="173"/>
        <end position="180"/>
    </location>
</feature>
<evidence type="ECO:0000256" key="13">
    <source>
        <dbReference type="ARBA" id="ARBA00023284"/>
    </source>
</evidence>
<evidence type="ECO:0000256" key="1">
    <source>
        <dbReference type="ARBA" id="ARBA00004429"/>
    </source>
</evidence>
<keyword evidence="13 14" id="KW-0676">Redox-active center</keyword>
<comment type="similarity">
    <text evidence="2 14">Belongs to the DsbB family.</text>
</comment>
<evidence type="ECO:0000313" key="16">
    <source>
        <dbReference type="EMBL" id="QDO83407.1"/>
    </source>
</evidence>
<feature type="topological domain" description="Cytoplasmic" evidence="14">
    <location>
        <begin position="1"/>
        <end position="22"/>
    </location>
</feature>
<evidence type="ECO:0000256" key="15">
    <source>
        <dbReference type="SAM" id="Phobius"/>
    </source>
</evidence>
<evidence type="ECO:0000256" key="9">
    <source>
        <dbReference type="ARBA" id="ARBA00023002"/>
    </source>
</evidence>
<evidence type="ECO:0000256" key="4">
    <source>
        <dbReference type="ARBA" id="ARBA00022475"/>
    </source>
</evidence>
<feature type="transmembrane region" description="Helical" evidence="15">
    <location>
        <begin position="83"/>
        <end position="101"/>
    </location>
</feature>
<dbReference type="Gene3D" id="1.20.1550.10">
    <property type="entry name" value="DsbB-like"/>
    <property type="match status" value="1"/>
</dbReference>
<keyword evidence="7 14" id="KW-0249">Electron transport</keyword>
<feature type="transmembrane region" description="Helical" evidence="15">
    <location>
        <begin position="21"/>
        <end position="41"/>
    </location>
</feature>
<evidence type="ECO:0000313" key="17">
    <source>
        <dbReference type="Proteomes" id="UP000315947"/>
    </source>
</evidence>
<keyword evidence="12 14" id="KW-0143">Chaperone</keyword>